<dbReference type="SUPFAM" id="SSF48452">
    <property type="entry name" value="TPR-like"/>
    <property type="match status" value="1"/>
</dbReference>
<proteinExistence type="predicted"/>
<protein>
    <submittedName>
        <fullName evidence="1">Uncharacterized protein</fullName>
    </submittedName>
</protein>
<evidence type="ECO:0000313" key="1">
    <source>
        <dbReference type="EMBL" id="OKO98494.1"/>
    </source>
</evidence>
<dbReference type="Proteomes" id="UP000186955">
    <property type="component" value="Unassembled WGS sequence"/>
</dbReference>
<name>A0A1Q5TE48_9EURO</name>
<sequence>MANCIWGGGMFALRRADSTKALNYTSNVWNIISALLEISTTEQATDVLRHQTISHAQETVQQHCKFHCSDLNTGPANSRRALLDQALKIFKLDAYHKPEAARAHYKKGNVLKKMGEEAKAEQELDAALDTFNSIVPPEDRVESIDDLDDEDFDHWIMFWSR</sequence>
<dbReference type="Gene3D" id="1.25.40.10">
    <property type="entry name" value="Tetratricopeptide repeat domain"/>
    <property type="match status" value="1"/>
</dbReference>
<dbReference type="STRING" id="1316194.A0A1Q5TE48"/>
<keyword evidence="2" id="KW-1185">Reference proteome</keyword>
<dbReference type="InterPro" id="IPR011990">
    <property type="entry name" value="TPR-like_helical_dom_sf"/>
</dbReference>
<organism evidence="1 2">
    <name type="scientific">Penicillium subrubescens</name>
    <dbReference type="NCBI Taxonomy" id="1316194"/>
    <lineage>
        <taxon>Eukaryota</taxon>
        <taxon>Fungi</taxon>
        <taxon>Dikarya</taxon>
        <taxon>Ascomycota</taxon>
        <taxon>Pezizomycotina</taxon>
        <taxon>Eurotiomycetes</taxon>
        <taxon>Eurotiomycetidae</taxon>
        <taxon>Eurotiales</taxon>
        <taxon>Aspergillaceae</taxon>
        <taxon>Penicillium</taxon>
    </lineage>
</organism>
<dbReference type="AlphaFoldDB" id="A0A1Q5TE48"/>
<evidence type="ECO:0000313" key="2">
    <source>
        <dbReference type="Proteomes" id="UP000186955"/>
    </source>
</evidence>
<gene>
    <name evidence="1" type="ORF">PENSUB_9170</name>
</gene>
<accession>A0A1Q5TE48</accession>
<comment type="caution">
    <text evidence="1">The sequence shown here is derived from an EMBL/GenBank/DDBJ whole genome shotgun (WGS) entry which is preliminary data.</text>
</comment>
<dbReference type="EMBL" id="MNBE01000672">
    <property type="protein sequence ID" value="OKO98494.1"/>
    <property type="molecule type" value="Genomic_DNA"/>
</dbReference>
<reference evidence="1 2" key="1">
    <citation type="submission" date="2016-10" db="EMBL/GenBank/DDBJ databases">
        <title>Genome sequence of the ascomycete fungus Penicillium subrubescens.</title>
        <authorList>
            <person name="De Vries R.P."/>
            <person name="Peng M."/>
            <person name="Dilokpimol A."/>
            <person name="Hilden K."/>
            <person name="Makela M.R."/>
            <person name="Grigoriev I."/>
            <person name="Riley R."/>
            <person name="Granchi Z."/>
        </authorList>
    </citation>
    <scope>NUCLEOTIDE SEQUENCE [LARGE SCALE GENOMIC DNA]</scope>
    <source>
        <strain evidence="1 2">CBS 132785</strain>
    </source>
</reference>